<name>A0A9D2FKF3_9FIRM</name>
<feature type="compositionally biased region" description="Basic and acidic residues" evidence="1">
    <location>
        <begin position="42"/>
        <end position="54"/>
    </location>
</feature>
<gene>
    <name evidence="2" type="ORF">H9724_05430</name>
</gene>
<proteinExistence type="predicted"/>
<organism evidence="2 3">
    <name type="scientific">Candidatus Gemmiger avistercoris</name>
    <dbReference type="NCBI Taxonomy" id="2838606"/>
    <lineage>
        <taxon>Bacteria</taxon>
        <taxon>Bacillati</taxon>
        <taxon>Bacillota</taxon>
        <taxon>Clostridia</taxon>
        <taxon>Eubacteriales</taxon>
        <taxon>Gemmiger</taxon>
    </lineage>
</organism>
<evidence type="ECO:0000313" key="3">
    <source>
        <dbReference type="Proteomes" id="UP000824105"/>
    </source>
</evidence>
<protein>
    <submittedName>
        <fullName evidence="2">Uncharacterized protein</fullName>
    </submittedName>
</protein>
<evidence type="ECO:0000256" key="1">
    <source>
        <dbReference type="SAM" id="MobiDB-lite"/>
    </source>
</evidence>
<accession>A0A9D2FKF3</accession>
<reference evidence="2" key="2">
    <citation type="submission" date="2021-04" db="EMBL/GenBank/DDBJ databases">
        <authorList>
            <person name="Gilroy R."/>
        </authorList>
    </citation>
    <scope>NUCLEOTIDE SEQUENCE</scope>
    <source>
        <strain evidence="2">CHK188-11489</strain>
    </source>
</reference>
<sequence length="82" mass="9645">MEKRFLIQQVFLKIQRTTKTIRKETFQKEQKKTLRTPIQQHEGSKGNRKDDVKAAGRIRKKGGSSPMANFKDPIHHRRAWAC</sequence>
<dbReference type="AlphaFoldDB" id="A0A9D2FKF3"/>
<evidence type="ECO:0000313" key="2">
    <source>
        <dbReference type="EMBL" id="HIZ62192.1"/>
    </source>
</evidence>
<feature type="region of interest" description="Disordered" evidence="1">
    <location>
        <begin position="23"/>
        <end position="76"/>
    </location>
</feature>
<dbReference type="EMBL" id="DXBF01000050">
    <property type="protein sequence ID" value="HIZ62192.1"/>
    <property type="molecule type" value="Genomic_DNA"/>
</dbReference>
<comment type="caution">
    <text evidence="2">The sequence shown here is derived from an EMBL/GenBank/DDBJ whole genome shotgun (WGS) entry which is preliminary data.</text>
</comment>
<dbReference type="Proteomes" id="UP000824105">
    <property type="component" value="Unassembled WGS sequence"/>
</dbReference>
<reference evidence="2" key="1">
    <citation type="journal article" date="2021" name="PeerJ">
        <title>Extensive microbial diversity within the chicken gut microbiome revealed by metagenomics and culture.</title>
        <authorList>
            <person name="Gilroy R."/>
            <person name="Ravi A."/>
            <person name="Getino M."/>
            <person name="Pursley I."/>
            <person name="Horton D.L."/>
            <person name="Alikhan N.F."/>
            <person name="Baker D."/>
            <person name="Gharbi K."/>
            <person name="Hall N."/>
            <person name="Watson M."/>
            <person name="Adriaenssens E.M."/>
            <person name="Foster-Nyarko E."/>
            <person name="Jarju S."/>
            <person name="Secka A."/>
            <person name="Antonio M."/>
            <person name="Oren A."/>
            <person name="Chaudhuri R.R."/>
            <person name="La Ragione R."/>
            <person name="Hildebrand F."/>
            <person name="Pallen M.J."/>
        </authorList>
    </citation>
    <scope>NUCLEOTIDE SEQUENCE</scope>
    <source>
        <strain evidence="2">CHK188-11489</strain>
    </source>
</reference>
<feature type="compositionally biased region" description="Basic and acidic residues" evidence="1">
    <location>
        <begin position="23"/>
        <end position="32"/>
    </location>
</feature>